<dbReference type="AlphaFoldDB" id="A0A1F8GWB6"/>
<gene>
    <name evidence="1" type="ORF">A3A33_04405</name>
</gene>
<name>A0A1F8GWB6_9BACT</name>
<dbReference type="EMBL" id="MGKP01000003">
    <property type="protein sequence ID" value="OGN29704.1"/>
    <property type="molecule type" value="Genomic_DNA"/>
</dbReference>
<evidence type="ECO:0000313" key="2">
    <source>
        <dbReference type="Proteomes" id="UP000179047"/>
    </source>
</evidence>
<dbReference type="STRING" id="1802701.A3A33_04405"/>
<proteinExistence type="predicted"/>
<reference evidence="1 2" key="1">
    <citation type="journal article" date="2016" name="Nat. Commun.">
        <title>Thousands of microbial genomes shed light on interconnected biogeochemical processes in an aquifer system.</title>
        <authorList>
            <person name="Anantharaman K."/>
            <person name="Brown C.T."/>
            <person name="Hug L.A."/>
            <person name="Sharon I."/>
            <person name="Castelle C.J."/>
            <person name="Probst A.J."/>
            <person name="Thomas B.C."/>
            <person name="Singh A."/>
            <person name="Wilkins M.J."/>
            <person name="Karaoz U."/>
            <person name="Brodie E.L."/>
            <person name="Williams K.H."/>
            <person name="Hubbard S.S."/>
            <person name="Banfield J.F."/>
        </authorList>
    </citation>
    <scope>NUCLEOTIDE SEQUENCE [LARGE SCALE GENOMIC DNA]</scope>
</reference>
<protein>
    <submittedName>
        <fullName evidence="1">Uncharacterized protein</fullName>
    </submittedName>
</protein>
<evidence type="ECO:0000313" key="1">
    <source>
        <dbReference type="EMBL" id="OGN29704.1"/>
    </source>
</evidence>
<comment type="caution">
    <text evidence="1">The sequence shown here is derived from an EMBL/GenBank/DDBJ whole genome shotgun (WGS) entry which is preliminary data.</text>
</comment>
<accession>A0A1F8GWB6</accession>
<organism evidence="1 2">
    <name type="scientific">Candidatus Yanofskybacteria bacterium RIFCSPLOWO2_01_FULL_49_25</name>
    <dbReference type="NCBI Taxonomy" id="1802701"/>
    <lineage>
        <taxon>Bacteria</taxon>
        <taxon>Candidatus Yanofskyibacteriota</taxon>
    </lineage>
</organism>
<sequence length="90" mass="10975">MKDAMRAVPKDMLLIRFIAKYRWNRNKADARALNAFEQNGYLTVDDWWEDRHFPYLWLSFEEVPGLIFRADEFKPLKKLERGTKLKRVWI</sequence>
<dbReference type="Proteomes" id="UP000179047">
    <property type="component" value="Unassembled WGS sequence"/>
</dbReference>